<feature type="domain" description="CN hydrolase" evidence="3">
    <location>
        <begin position="1241"/>
        <end position="1498"/>
    </location>
</feature>
<feature type="compositionally biased region" description="Gly residues" evidence="1">
    <location>
        <begin position="45"/>
        <end position="57"/>
    </location>
</feature>
<name>A0A9P6W3B9_RHOMI</name>
<dbReference type="SUPFAM" id="SSF160443">
    <property type="entry name" value="SMR domain-like"/>
    <property type="match status" value="2"/>
</dbReference>
<keyword evidence="2" id="KW-0472">Membrane</keyword>
<feature type="region of interest" description="Disordered" evidence="1">
    <location>
        <begin position="155"/>
        <end position="175"/>
    </location>
</feature>
<feature type="domain" description="Smr" evidence="4">
    <location>
        <begin position="821"/>
        <end position="872"/>
    </location>
</feature>
<dbReference type="InterPro" id="IPR002625">
    <property type="entry name" value="Smr_dom"/>
</dbReference>
<feature type="region of interest" description="Disordered" evidence="1">
    <location>
        <begin position="1573"/>
        <end position="1607"/>
    </location>
</feature>
<proteinExistence type="predicted"/>
<dbReference type="InterPro" id="IPR036063">
    <property type="entry name" value="Smr_dom_sf"/>
</dbReference>
<feature type="transmembrane region" description="Helical" evidence="2">
    <location>
        <begin position="579"/>
        <end position="596"/>
    </location>
</feature>
<dbReference type="InterPro" id="IPR003010">
    <property type="entry name" value="C-N_Hydrolase"/>
</dbReference>
<feature type="transmembrane region" description="Helical" evidence="2">
    <location>
        <begin position="479"/>
        <end position="497"/>
    </location>
</feature>
<evidence type="ECO:0000313" key="5">
    <source>
        <dbReference type="EMBL" id="KAG0663524.1"/>
    </source>
</evidence>
<feature type="region of interest" description="Disordered" evidence="1">
    <location>
        <begin position="187"/>
        <end position="225"/>
    </location>
</feature>
<sequence>MISYTVPTANQVIGWLKKAFNLYQKYQRSKQKKQHQQQQQQQQYSGGGGGGGGGGGTYAQHSGAGQSPYPPAGQGGYPQQQQGGWTQPAAAGGKYGAHDGTATAPRPRRRVPAQPWLPPRPSPQAATAPLTLSASFSSSLSSCARVRSFTDSTHPLLDVGETTQRNRPPPAPRIATPVSFLRSLTTSSSVHAPPFRPPPSFYDPTSPSYRASGSSAAAAGPTSSPHARHALLPDLHIFHLLPSYLRPSYRALLRLVGFDPAAIEAQNQDMANAQNAHYVALRNKAIQERDLMGQAFTASKQAYAAGDGEEAHNLSVQGKTHQRNRDQLNAEAAQWIFNENNKSQPIGSVDLHGLYVEEAIEYTQRAIKDGRARGLPELRLIVGKGNHSPSHVAKIKPAISSLMQREHLTAQMDQHNAGVLVVQLQGQGTGRDAGQFMREIEQKGDTRDELADMERRLLSIVVCLAPISAYALPPVVPASLGAVAMIATTVFAVGTTFERSARSEAKKAAIALVWLALAARAATALVSSPSTLSDILSVWSDELGGLSSYTLKATVIPSASIGLLAAGRPARNACSVSRIFLAGLVVAVAGLAYEYVSGVGRVGWCVCAAQPGYTGGLEWAQRGGGPVFIDWVVGASAFTLAELAWIVSTAWADSCNSSERASLLRHASNEETAGAARAAATEDVSPSAGDTRSPSSTHHGGHWKQQQHQPHGPRTQPAAATGGKYGAHDGPKTAPPLQKRAPAQPWLPRRPSPADSAHCISLRSKAVQERDLMARAGRAVAKARSLITKGKTHQRNRDQLNAEAAQYIFDENNKVQPTGWVDLHGLHVHEAVKFTQQALEDGRARGLSELRLIVGKGHHSLSRIAKIKPAVAFDKGWDGTFVRHIERKGDALGLITGVHSRFETERNELATEKVTFAHQDRGLYSSYHNVHVALACCRDPDYGEKDRNSKDPSSRGALFAFLLPSFLLASTQPSENGAFAAMDRLLGRSSLGVCPRARRASQPGCGRPARHDHVRDEDDLQACGGEKAVALALVWLALAVGTATSLVLSNSTLSTTFSASSDIVAALFLYTFTTTVIPILGVGLLGAAVPAQDGSSLTRISLAGLVVALAGSVYEHVSGIGRVGWWIRASQPGHAYALEWAQRGGGPVLVDWVVGASAFALAQLVWISLNSATSAGSLEGGDLLHHDVGEEAPGAARWKSRRKPVYFLLGLALFAVLAPLLPEPRTRLVHPSPSDGSYVYPPLHVGCVSPPFEGKHGLTVDDWLKETTVWAGRGVKVLSWSEGAVHVLATYTAPPAADSARHQLLNVATLVGPREDSSHNPDENPNIVFTTTKHHPVPFVESYSHAVRAVPELGSVAGALPLARIAVPHSGHHTPSPHLTPPQRITVSAAICQDAAYPGLTSSLSVVGCDDHLQAAQLLLNPSATPASLSGFGALSLAQARARAIEHGAFLLRCDAPSRHAAAAAGTGSVLIDPSGQVRVWTGSGSSGSGSWEAAIRPEESEERWTTIWTRIGGTSAHAVFGAESRFLLLLVAMTLLVRIVEGGEARRRLLVTDWRDVVGRIRERMRDGWRRARSSLRGGSGGSRAGMLEGVREQGQEEPERLIEVD</sequence>
<keyword evidence="2" id="KW-0812">Transmembrane</keyword>
<feature type="transmembrane region" description="Helical" evidence="2">
    <location>
        <begin position="549"/>
        <end position="567"/>
    </location>
</feature>
<feature type="transmembrane region" description="Helical" evidence="2">
    <location>
        <begin position="509"/>
        <end position="529"/>
    </location>
</feature>
<organism evidence="5 6">
    <name type="scientific">Rhodotorula mucilaginosa</name>
    <name type="common">Yeast</name>
    <name type="synonym">Rhodotorula rubra</name>
    <dbReference type="NCBI Taxonomy" id="5537"/>
    <lineage>
        <taxon>Eukaryota</taxon>
        <taxon>Fungi</taxon>
        <taxon>Dikarya</taxon>
        <taxon>Basidiomycota</taxon>
        <taxon>Pucciniomycotina</taxon>
        <taxon>Microbotryomycetes</taxon>
        <taxon>Sporidiobolales</taxon>
        <taxon>Sporidiobolaceae</taxon>
        <taxon>Rhodotorula</taxon>
    </lineage>
</organism>
<dbReference type="InterPro" id="IPR013899">
    <property type="entry name" value="DUF1771"/>
</dbReference>
<feature type="transmembrane region" description="Helical" evidence="2">
    <location>
        <begin position="1068"/>
        <end position="1089"/>
    </location>
</feature>
<feature type="transmembrane region" description="Helical" evidence="2">
    <location>
        <begin position="1205"/>
        <end position="1222"/>
    </location>
</feature>
<evidence type="ECO:0000313" key="6">
    <source>
        <dbReference type="Proteomes" id="UP000777482"/>
    </source>
</evidence>
<feature type="compositionally biased region" description="Low complexity" evidence="1">
    <location>
        <begin position="703"/>
        <end position="712"/>
    </location>
</feature>
<feature type="transmembrane region" description="Helical" evidence="2">
    <location>
        <begin position="1028"/>
        <end position="1048"/>
    </location>
</feature>
<dbReference type="PANTHER" id="PTHR47417">
    <property type="entry name" value="SMR DOMAIN-CONTAINING PROTEIN YPL199C"/>
    <property type="match status" value="1"/>
</dbReference>
<keyword evidence="6" id="KW-1185">Reference proteome</keyword>
<dbReference type="EMBL" id="PUHQ01000019">
    <property type="protein sequence ID" value="KAG0663524.1"/>
    <property type="molecule type" value="Genomic_DNA"/>
</dbReference>
<feature type="domain" description="Smr" evidence="4">
    <location>
        <begin position="349"/>
        <end position="425"/>
    </location>
</feature>
<feature type="compositionally biased region" description="Low complexity" evidence="1">
    <location>
        <begin position="202"/>
        <end position="225"/>
    </location>
</feature>
<dbReference type="PROSITE" id="PS50263">
    <property type="entry name" value="CN_HYDROLASE"/>
    <property type="match status" value="1"/>
</dbReference>
<feature type="compositionally biased region" description="Polar residues" evidence="1">
    <location>
        <begin position="688"/>
        <end position="697"/>
    </location>
</feature>
<feature type="compositionally biased region" description="Basic and acidic residues" evidence="1">
    <location>
        <begin position="1591"/>
        <end position="1607"/>
    </location>
</feature>
<dbReference type="PROSITE" id="PS50828">
    <property type="entry name" value="SMR"/>
    <property type="match status" value="2"/>
</dbReference>
<dbReference type="PANTHER" id="PTHR47417:SF1">
    <property type="entry name" value="SMR DOMAIN-CONTAINING PROTEIN YPL199C"/>
    <property type="match status" value="1"/>
</dbReference>
<feature type="transmembrane region" description="Helical" evidence="2">
    <location>
        <begin position="1096"/>
        <end position="1114"/>
    </location>
</feature>
<dbReference type="InterPro" id="IPR036526">
    <property type="entry name" value="C-N_Hydrolase_sf"/>
</dbReference>
<dbReference type="SMART" id="SM00463">
    <property type="entry name" value="SMR"/>
    <property type="match status" value="2"/>
</dbReference>
<dbReference type="OrthoDB" id="3231855at2759"/>
<accession>A0A9P6W3B9</accession>
<dbReference type="Gene3D" id="3.30.1370.110">
    <property type="match status" value="2"/>
</dbReference>
<feature type="compositionally biased region" description="Low complexity" evidence="1">
    <location>
        <begin position="77"/>
        <end position="92"/>
    </location>
</feature>
<dbReference type="Proteomes" id="UP000777482">
    <property type="component" value="Unassembled WGS sequence"/>
</dbReference>
<feature type="compositionally biased region" description="Low complexity" evidence="1">
    <location>
        <begin position="58"/>
        <end position="67"/>
    </location>
</feature>
<dbReference type="InterPro" id="IPR053020">
    <property type="entry name" value="Smr_domain_protein"/>
</dbReference>
<gene>
    <name evidence="5" type="ORF">C6P46_002420</name>
</gene>
<evidence type="ECO:0000259" key="4">
    <source>
        <dbReference type="PROSITE" id="PS50828"/>
    </source>
</evidence>
<evidence type="ECO:0000259" key="3">
    <source>
        <dbReference type="PROSITE" id="PS50263"/>
    </source>
</evidence>
<evidence type="ECO:0000256" key="2">
    <source>
        <dbReference type="SAM" id="Phobius"/>
    </source>
</evidence>
<dbReference type="Gene3D" id="3.60.110.10">
    <property type="entry name" value="Carbon-nitrogen hydrolase"/>
    <property type="match status" value="1"/>
</dbReference>
<dbReference type="Pfam" id="PF01713">
    <property type="entry name" value="Smr"/>
    <property type="match status" value="2"/>
</dbReference>
<dbReference type="SMART" id="SM01162">
    <property type="entry name" value="DUF1771"/>
    <property type="match status" value="2"/>
</dbReference>
<dbReference type="Pfam" id="PF08590">
    <property type="entry name" value="DUF1771"/>
    <property type="match status" value="2"/>
</dbReference>
<reference evidence="5 6" key="1">
    <citation type="submission" date="2020-11" db="EMBL/GenBank/DDBJ databases">
        <title>Kefir isolates.</title>
        <authorList>
            <person name="Marcisauskas S."/>
            <person name="Kim Y."/>
            <person name="Blasche S."/>
        </authorList>
    </citation>
    <scope>NUCLEOTIDE SEQUENCE [LARGE SCALE GENOMIC DNA]</scope>
    <source>
        <strain evidence="5 6">KR</strain>
    </source>
</reference>
<dbReference type="SUPFAM" id="SSF56317">
    <property type="entry name" value="Carbon-nitrogen hydrolase"/>
    <property type="match status" value="1"/>
</dbReference>
<evidence type="ECO:0008006" key="7">
    <source>
        <dbReference type="Google" id="ProtNLM"/>
    </source>
</evidence>
<keyword evidence="2" id="KW-1133">Transmembrane helix</keyword>
<feature type="region of interest" description="Disordered" evidence="1">
    <location>
        <begin position="673"/>
        <end position="756"/>
    </location>
</feature>
<feature type="region of interest" description="Disordered" evidence="1">
    <location>
        <begin position="27"/>
        <end position="127"/>
    </location>
</feature>
<protein>
    <recommendedName>
        <fullName evidence="7">Smr domain-containing protein</fullName>
    </recommendedName>
</protein>
<comment type="caution">
    <text evidence="5">The sequence shown here is derived from an EMBL/GenBank/DDBJ whole genome shotgun (WGS) entry which is preliminary data.</text>
</comment>
<evidence type="ECO:0000256" key="1">
    <source>
        <dbReference type="SAM" id="MobiDB-lite"/>
    </source>
</evidence>